<accession>K9HNG5</accession>
<evidence type="ECO:0000313" key="4">
    <source>
        <dbReference type="EMBL" id="EKV31873.1"/>
    </source>
</evidence>
<dbReference type="PANTHER" id="PTHR16943">
    <property type="entry name" value="2-METHYLCITRATE DEHYDRATASE-RELATED"/>
    <property type="match status" value="1"/>
</dbReference>
<dbReference type="Proteomes" id="UP000009881">
    <property type="component" value="Unassembled WGS sequence"/>
</dbReference>
<gene>
    <name evidence="4" type="ORF">C882_3625</name>
</gene>
<dbReference type="InterPro" id="IPR005656">
    <property type="entry name" value="MmgE_PrpD"/>
</dbReference>
<evidence type="ECO:0000259" key="2">
    <source>
        <dbReference type="Pfam" id="PF03972"/>
    </source>
</evidence>
<dbReference type="STRING" id="1238182.C882_3625"/>
<name>K9HNG5_9PROT</name>
<dbReference type="GO" id="GO:0016829">
    <property type="term" value="F:lyase activity"/>
    <property type="evidence" value="ECO:0007669"/>
    <property type="project" value="InterPro"/>
</dbReference>
<evidence type="ECO:0000256" key="1">
    <source>
        <dbReference type="ARBA" id="ARBA00006174"/>
    </source>
</evidence>
<reference evidence="4 5" key="1">
    <citation type="journal article" date="2013" name="Genome Announc.">
        <title>Draft Genome Sequence of an Alphaproteobacterium, Caenispirillum salinarum AK4(T), Isolated from a Solar Saltern.</title>
        <authorList>
            <person name="Khatri I."/>
            <person name="Singh A."/>
            <person name="Korpole S."/>
            <person name="Pinnaka A.K."/>
            <person name="Subramanian S."/>
        </authorList>
    </citation>
    <scope>NUCLEOTIDE SEQUENCE [LARGE SCALE GENOMIC DNA]</scope>
    <source>
        <strain evidence="4 5">AK4</strain>
    </source>
</reference>
<comment type="caution">
    <text evidence="4">The sequence shown here is derived from an EMBL/GenBank/DDBJ whole genome shotgun (WGS) entry which is preliminary data.</text>
</comment>
<keyword evidence="5" id="KW-1185">Reference proteome</keyword>
<dbReference type="Pfam" id="PF03972">
    <property type="entry name" value="MmgE_PrpD_N"/>
    <property type="match status" value="1"/>
</dbReference>
<dbReference type="Gene3D" id="1.10.4100.10">
    <property type="entry name" value="2-methylcitrate dehydratase PrpD"/>
    <property type="match status" value="1"/>
</dbReference>
<evidence type="ECO:0000259" key="3">
    <source>
        <dbReference type="Pfam" id="PF19305"/>
    </source>
</evidence>
<dbReference type="SUPFAM" id="SSF103378">
    <property type="entry name" value="2-methylcitrate dehydratase PrpD"/>
    <property type="match status" value="1"/>
</dbReference>
<feature type="domain" description="MmgE/PrpD N-terminal" evidence="2">
    <location>
        <begin position="7"/>
        <end position="231"/>
    </location>
</feature>
<comment type="similarity">
    <text evidence="1">Belongs to the PrpD family.</text>
</comment>
<proteinExistence type="inferred from homology"/>
<dbReference type="eggNOG" id="COG2079">
    <property type="taxonomic scope" value="Bacteria"/>
</dbReference>
<protein>
    <submittedName>
        <fullName evidence="4">Immune-responsive protein 1</fullName>
    </submittedName>
</protein>
<dbReference type="PATRIC" id="fig|1238182.3.peg.1296"/>
<dbReference type="Pfam" id="PF19305">
    <property type="entry name" value="MmgE_PrpD_C"/>
    <property type="match status" value="1"/>
</dbReference>
<dbReference type="EMBL" id="ANHY01000005">
    <property type="protein sequence ID" value="EKV31873.1"/>
    <property type="molecule type" value="Genomic_DNA"/>
</dbReference>
<organism evidence="4 5">
    <name type="scientific">Caenispirillum salinarum AK4</name>
    <dbReference type="NCBI Taxonomy" id="1238182"/>
    <lineage>
        <taxon>Bacteria</taxon>
        <taxon>Pseudomonadati</taxon>
        <taxon>Pseudomonadota</taxon>
        <taxon>Alphaproteobacteria</taxon>
        <taxon>Rhodospirillales</taxon>
        <taxon>Novispirillaceae</taxon>
        <taxon>Caenispirillum</taxon>
    </lineage>
</organism>
<dbReference type="InterPro" id="IPR042188">
    <property type="entry name" value="MmgE/PrpD_sf_2"/>
</dbReference>
<dbReference type="InterPro" id="IPR042183">
    <property type="entry name" value="MmgE/PrpD_sf_1"/>
</dbReference>
<dbReference type="InterPro" id="IPR045336">
    <property type="entry name" value="MmgE_PrpD_N"/>
</dbReference>
<dbReference type="OrthoDB" id="5415580at2"/>
<dbReference type="InterPro" id="IPR045337">
    <property type="entry name" value="MmgE_PrpD_C"/>
</dbReference>
<dbReference type="AlphaFoldDB" id="K9HNG5"/>
<dbReference type="RefSeq" id="WP_009539742.1">
    <property type="nucleotide sequence ID" value="NZ_ANHY01000005.1"/>
</dbReference>
<dbReference type="InterPro" id="IPR036148">
    <property type="entry name" value="MmgE/PrpD_sf"/>
</dbReference>
<dbReference type="Gene3D" id="3.30.1330.120">
    <property type="entry name" value="2-methylcitrate dehydratase PrpD"/>
    <property type="match status" value="1"/>
</dbReference>
<dbReference type="PANTHER" id="PTHR16943:SF8">
    <property type="entry name" value="2-METHYLCITRATE DEHYDRATASE"/>
    <property type="match status" value="1"/>
</dbReference>
<feature type="domain" description="MmgE/PrpD C-terminal" evidence="3">
    <location>
        <begin position="256"/>
        <end position="413"/>
    </location>
</feature>
<evidence type="ECO:0000313" key="5">
    <source>
        <dbReference type="Proteomes" id="UP000009881"/>
    </source>
</evidence>
<sequence>MTDALAFLHDCRFSNLPEPVVRMAERCLLDLIGVAAAGRRTALSAIVHDFACRHMAAGDAGARLLLDGRRVSPAGAAFAGASTIDSFDAHDGHRLTKGHAGVAILPALLAYVDHGIPVTGREFLTSIVVGYEIATRAGIALHATAADYHTSGAWNAVACAALGARLMGLDAERTRHALGIAEYHGPRSPMMRCIDHPTMVKDGSGWGALAGVSAAYLAAEAFTGAPAATVEDPAQADLWRDLGTRWRILDQYLKPYPVCRWAQPAVEAALALQRQAGLTANAITAVRIHTFHQATRLAARAPETTEAAQYSTPFPVAAALVRGRVGADEITGDGLSDPNILRLSMATELVDDPDMSRRFPAERWARAALQRADGHWIEGEARTARGDPEAPLDSAEITRKFRALAHPTLGHERTALLEADIVSLAEDATDVGAMTETLFKPMLLPA</sequence>